<feature type="region of interest" description="Disordered" evidence="1">
    <location>
        <begin position="1"/>
        <end position="20"/>
    </location>
</feature>
<evidence type="ECO:0000256" key="1">
    <source>
        <dbReference type="SAM" id="MobiDB-lite"/>
    </source>
</evidence>
<name>A0A5N6L794_9ASTR</name>
<keyword evidence="3" id="KW-1185">Reference proteome</keyword>
<dbReference type="Proteomes" id="UP000326396">
    <property type="component" value="Unassembled WGS sequence"/>
</dbReference>
<gene>
    <name evidence="2" type="ORF">E3N88_46196</name>
</gene>
<dbReference type="AlphaFoldDB" id="A0A5N6L794"/>
<organism evidence="2 3">
    <name type="scientific">Mikania micrantha</name>
    <name type="common">bitter vine</name>
    <dbReference type="NCBI Taxonomy" id="192012"/>
    <lineage>
        <taxon>Eukaryota</taxon>
        <taxon>Viridiplantae</taxon>
        <taxon>Streptophyta</taxon>
        <taxon>Embryophyta</taxon>
        <taxon>Tracheophyta</taxon>
        <taxon>Spermatophyta</taxon>
        <taxon>Magnoliopsida</taxon>
        <taxon>eudicotyledons</taxon>
        <taxon>Gunneridae</taxon>
        <taxon>Pentapetalae</taxon>
        <taxon>asterids</taxon>
        <taxon>campanulids</taxon>
        <taxon>Asterales</taxon>
        <taxon>Asteraceae</taxon>
        <taxon>Asteroideae</taxon>
        <taxon>Heliantheae alliance</taxon>
        <taxon>Eupatorieae</taxon>
        <taxon>Mikania</taxon>
    </lineage>
</organism>
<dbReference type="EMBL" id="SZYD01002721">
    <property type="protein sequence ID" value="KAC9203421.1"/>
    <property type="molecule type" value="Genomic_DNA"/>
</dbReference>
<accession>A0A5N6L794</accession>
<reference evidence="2 3" key="1">
    <citation type="submission" date="2019-05" db="EMBL/GenBank/DDBJ databases">
        <title>Mikania micrantha, genome provides insights into the molecular mechanism of rapid growth.</title>
        <authorList>
            <person name="Liu B."/>
        </authorList>
    </citation>
    <scope>NUCLEOTIDE SEQUENCE [LARGE SCALE GENOMIC DNA]</scope>
    <source>
        <strain evidence="2">NLD-2019</strain>
        <tissue evidence="2">Leaf</tissue>
    </source>
</reference>
<proteinExistence type="predicted"/>
<evidence type="ECO:0000313" key="3">
    <source>
        <dbReference type="Proteomes" id="UP000326396"/>
    </source>
</evidence>
<protein>
    <submittedName>
        <fullName evidence="2">Uncharacterized protein</fullName>
    </submittedName>
</protein>
<comment type="caution">
    <text evidence="2">The sequence shown here is derived from an EMBL/GenBank/DDBJ whole genome shotgun (WGS) entry which is preliminary data.</text>
</comment>
<evidence type="ECO:0000313" key="2">
    <source>
        <dbReference type="EMBL" id="KAC9203421.1"/>
    </source>
</evidence>
<sequence>MPPRRRCRESSSSSASEEDPDLMLDPHILLQFPWGTEAHTRLKRLIGMEIVESRTIDWSILATLGATERAPQRLSEHRVRGDGCWRWAVSRRIERSSSRCSDVPHSVGDCNRILYTGGGYYPLFLDASLDEDEAVLIDWWPVIGDEPFVNKARVSRICDPLHRYLHRCIACTITGRRLSQEWVTQKDVFFMYCLISGAAATLHVAS</sequence>